<name>A0A7W3P4E8_9ACTN</name>
<evidence type="ECO:0000313" key="4">
    <source>
        <dbReference type="Proteomes" id="UP000523079"/>
    </source>
</evidence>
<evidence type="ECO:0000259" key="2">
    <source>
        <dbReference type="Pfam" id="PF04471"/>
    </source>
</evidence>
<comment type="caution">
    <text evidence="3">The sequence shown here is derived from an EMBL/GenBank/DDBJ whole genome shotgun (WGS) entry which is preliminary data.</text>
</comment>
<organism evidence="3 4">
    <name type="scientific">Microlunatus kandeliicorticis</name>
    <dbReference type="NCBI Taxonomy" id="1759536"/>
    <lineage>
        <taxon>Bacteria</taxon>
        <taxon>Bacillati</taxon>
        <taxon>Actinomycetota</taxon>
        <taxon>Actinomycetes</taxon>
        <taxon>Propionibacteriales</taxon>
        <taxon>Propionibacteriaceae</taxon>
        <taxon>Microlunatus</taxon>
    </lineage>
</organism>
<dbReference type="InterPro" id="IPR011335">
    <property type="entry name" value="Restrct_endonuc-II-like"/>
</dbReference>
<evidence type="ECO:0000313" key="3">
    <source>
        <dbReference type="EMBL" id="MBA8792808.1"/>
    </source>
</evidence>
<protein>
    <submittedName>
        <fullName evidence="3">Restriction system protein</fullName>
    </submittedName>
</protein>
<dbReference type="Proteomes" id="UP000523079">
    <property type="component" value="Unassembled WGS sequence"/>
</dbReference>
<gene>
    <name evidence="3" type="ORF">FHX74_000402</name>
</gene>
<dbReference type="PANTHER" id="PTHR30015">
    <property type="entry name" value="MRR RESTRICTION SYSTEM PROTEIN"/>
    <property type="match status" value="1"/>
</dbReference>
<dbReference type="InterPro" id="IPR052906">
    <property type="entry name" value="Type_IV_Methyl-Rstrct_Enzyme"/>
</dbReference>
<sequence>MPAAWVVRSGKNGEREAWSLQNGVAGTGWWEFPDLTPIGSRQELTELVLHRLTGLKSGAVAGYVGQLWALSKRIQVGDLMVLPLKTTKQIALGRVTGHYEYRANETDLSLRHVIPVDWIRTDVARNAVKQDLLFTLGSALTVFAPTKNHAIARLEAVLATGQDPGQVPSIGGSLSNISSAGASETDGTVDEPELSPDIEDVAQVKITARIAEEFAGHDLATLVTALLSIDGFDCRQSPPGPDGGVDILAGRGLLGLDEPLLLVQVKSGSQVGAPVVQQLHGAMAQFGASQGLLVSWGGVTKPAAAQLHNQKLRVRLWEAPDVVEAVLSRYDQLPEDIRVKLPLKRVWTLSGE</sequence>
<dbReference type="GO" id="GO:0009307">
    <property type="term" value="P:DNA restriction-modification system"/>
    <property type="evidence" value="ECO:0007669"/>
    <property type="project" value="InterPro"/>
</dbReference>
<evidence type="ECO:0000256" key="1">
    <source>
        <dbReference type="SAM" id="MobiDB-lite"/>
    </source>
</evidence>
<keyword evidence="4" id="KW-1185">Reference proteome</keyword>
<dbReference type="GO" id="GO:0015666">
    <property type="term" value="F:restriction endodeoxyribonuclease activity"/>
    <property type="evidence" value="ECO:0007669"/>
    <property type="project" value="TreeGrafter"/>
</dbReference>
<dbReference type="AlphaFoldDB" id="A0A7W3P4E8"/>
<dbReference type="PANTHER" id="PTHR30015:SF7">
    <property type="entry name" value="TYPE IV METHYL-DIRECTED RESTRICTION ENZYME ECOKMRR"/>
    <property type="match status" value="1"/>
</dbReference>
<dbReference type="EMBL" id="JACGWT010000001">
    <property type="protein sequence ID" value="MBA8792808.1"/>
    <property type="molecule type" value="Genomic_DNA"/>
</dbReference>
<dbReference type="SUPFAM" id="SSF52980">
    <property type="entry name" value="Restriction endonuclease-like"/>
    <property type="match status" value="1"/>
</dbReference>
<proteinExistence type="predicted"/>
<dbReference type="PIRSF" id="PIRSF031853">
    <property type="entry name" value="UPC031853"/>
    <property type="match status" value="1"/>
</dbReference>
<dbReference type="Gene3D" id="3.40.1350.10">
    <property type="match status" value="1"/>
</dbReference>
<dbReference type="InterPro" id="IPR016984">
    <property type="entry name" value="UCP031853"/>
</dbReference>
<feature type="domain" description="Restriction endonuclease type IV Mrr" evidence="2">
    <location>
        <begin position="213"/>
        <end position="324"/>
    </location>
</feature>
<reference evidence="3 4" key="1">
    <citation type="submission" date="2020-07" db="EMBL/GenBank/DDBJ databases">
        <title>Sequencing the genomes of 1000 actinobacteria strains.</title>
        <authorList>
            <person name="Klenk H.-P."/>
        </authorList>
    </citation>
    <scope>NUCLEOTIDE SEQUENCE [LARGE SCALE GENOMIC DNA]</scope>
    <source>
        <strain evidence="3 4">DSM 100723</strain>
    </source>
</reference>
<dbReference type="GO" id="GO:0003677">
    <property type="term" value="F:DNA binding"/>
    <property type="evidence" value="ECO:0007669"/>
    <property type="project" value="InterPro"/>
</dbReference>
<dbReference type="Pfam" id="PF04471">
    <property type="entry name" value="Mrr_cat"/>
    <property type="match status" value="1"/>
</dbReference>
<feature type="compositionally biased region" description="Polar residues" evidence="1">
    <location>
        <begin position="174"/>
        <end position="186"/>
    </location>
</feature>
<feature type="region of interest" description="Disordered" evidence="1">
    <location>
        <begin position="174"/>
        <end position="194"/>
    </location>
</feature>
<dbReference type="InterPro" id="IPR007560">
    <property type="entry name" value="Restrct_endonuc_IV_Mrr"/>
</dbReference>
<accession>A0A7W3P4E8</accession>
<dbReference type="RefSeq" id="WP_182558400.1">
    <property type="nucleotide sequence ID" value="NZ_JACGWT010000001.1"/>
</dbReference>
<dbReference type="InterPro" id="IPR011856">
    <property type="entry name" value="tRNA_endonuc-like_dom_sf"/>
</dbReference>